<dbReference type="SUPFAM" id="SSF46565">
    <property type="entry name" value="Chaperone J-domain"/>
    <property type="match status" value="1"/>
</dbReference>
<feature type="region of interest" description="Disordered" evidence="1">
    <location>
        <begin position="96"/>
        <end position="118"/>
    </location>
</feature>
<dbReference type="Pfam" id="PF00226">
    <property type="entry name" value="DnaJ"/>
    <property type="match status" value="1"/>
</dbReference>
<dbReference type="Gene3D" id="1.10.287.110">
    <property type="entry name" value="DnaJ domain"/>
    <property type="match status" value="1"/>
</dbReference>
<dbReference type="GO" id="GO:0051087">
    <property type="term" value="F:protein-folding chaperone binding"/>
    <property type="evidence" value="ECO:0007669"/>
    <property type="project" value="TreeGrafter"/>
</dbReference>
<dbReference type="PROSITE" id="PS50076">
    <property type="entry name" value="DNAJ_2"/>
    <property type="match status" value="1"/>
</dbReference>
<feature type="compositionally biased region" description="Basic and acidic residues" evidence="1">
    <location>
        <begin position="96"/>
        <end position="115"/>
    </location>
</feature>
<dbReference type="PANTHER" id="PTHR43948:SF10">
    <property type="entry name" value="MRJ, ISOFORM E"/>
    <property type="match status" value="1"/>
</dbReference>
<organism evidence="3 4">
    <name type="scientific">Heterobasidion irregulare (strain TC 32-1)</name>
    <dbReference type="NCBI Taxonomy" id="747525"/>
    <lineage>
        <taxon>Eukaryota</taxon>
        <taxon>Fungi</taxon>
        <taxon>Dikarya</taxon>
        <taxon>Basidiomycota</taxon>
        <taxon>Agaricomycotina</taxon>
        <taxon>Agaricomycetes</taxon>
        <taxon>Russulales</taxon>
        <taxon>Bondarzewiaceae</taxon>
        <taxon>Heterobasidion</taxon>
        <taxon>Heterobasidion annosum species complex</taxon>
    </lineage>
</organism>
<evidence type="ECO:0000259" key="2">
    <source>
        <dbReference type="PROSITE" id="PS50076"/>
    </source>
</evidence>
<dbReference type="STRING" id="747525.W4JZK9"/>
<dbReference type="AlphaFoldDB" id="W4JZK9"/>
<sequence length="187" mass="21623">MNDQLPDYYEALGVSRSATTEDVRKAYKQKLLETHPDKLGPDASEGEKQEAEELFRRVREAFEILGDIDQRRAYDIHQRNLPTPGSYRWRMQEEKLRRARDRATHRAQESSDADVRSIQQTTQTQETVVQHKEAADYASLVDSMLQELYNLTPEWVERRQRIQMLKAARAQSATNSGDQNKVKASAS</sequence>
<reference evidence="3 4" key="1">
    <citation type="journal article" date="2012" name="New Phytol.">
        <title>Insight into trade-off between wood decay and parasitism from the genome of a fungal forest pathogen.</title>
        <authorList>
            <person name="Olson A."/>
            <person name="Aerts A."/>
            <person name="Asiegbu F."/>
            <person name="Belbahri L."/>
            <person name="Bouzid O."/>
            <person name="Broberg A."/>
            <person name="Canback B."/>
            <person name="Coutinho P.M."/>
            <person name="Cullen D."/>
            <person name="Dalman K."/>
            <person name="Deflorio G."/>
            <person name="van Diepen L.T."/>
            <person name="Dunand C."/>
            <person name="Duplessis S."/>
            <person name="Durling M."/>
            <person name="Gonthier P."/>
            <person name="Grimwood J."/>
            <person name="Fossdal C.G."/>
            <person name="Hansson D."/>
            <person name="Henrissat B."/>
            <person name="Hietala A."/>
            <person name="Himmelstrand K."/>
            <person name="Hoffmeister D."/>
            <person name="Hogberg N."/>
            <person name="James T.Y."/>
            <person name="Karlsson M."/>
            <person name="Kohler A."/>
            <person name="Kues U."/>
            <person name="Lee Y.H."/>
            <person name="Lin Y.C."/>
            <person name="Lind M."/>
            <person name="Lindquist E."/>
            <person name="Lombard V."/>
            <person name="Lucas S."/>
            <person name="Lunden K."/>
            <person name="Morin E."/>
            <person name="Murat C."/>
            <person name="Park J."/>
            <person name="Raffaello T."/>
            <person name="Rouze P."/>
            <person name="Salamov A."/>
            <person name="Schmutz J."/>
            <person name="Solheim H."/>
            <person name="Stahlberg J."/>
            <person name="Velez H."/>
            <person name="de Vries R.P."/>
            <person name="Wiebenga A."/>
            <person name="Woodward S."/>
            <person name="Yakovlev I."/>
            <person name="Garbelotto M."/>
            <person name="Martin F."/>
            <person name="Grigoriev I.V."/>
            <person name="Stenlid J."/>
        </authorList>
    </citation>
    <scope>NUCLEOTIDE SEQUENCE [LARGE SCALE GENOMIC DNA]</scope>
    <source>
        <strain evidence="3 4">TC 32-1</strain>
    </source>
</reference>
<protein>
    <submittedName>
        <fullName evidence="3">Molecular chaperone, DnaJ superfamily</fullName>
    </submittedName>
</protein>
<dbReference type="HOGENOM" id="CLU_096865_0_0_1"/>
<gene>
    <name evidence="3" type="ORF">HETIRDRAFT_147367</name>
</gene>
<dbReference type="PANTHER" id="PTHR43948">
    <property type="entry name" value="DNAJ HOMOLOG SUBFAMILY B"/>
    <property type="match status" value="1"/>
</dbReference>
<dbReference type="InterPro" id="IPR018253">
    <property type="entry name" value="DnaJ_domain_CS"/>
</dbReference>
<dbReference type="PRINTS" id="PR00625">
    <property type="entry name" value="JDOMAIN"/>
</dbReference>
<proteinExistence type="predicted"/>
<dbReference type="GO" id="GO:0005737">
    <property type="term" value="C:cytoplasm"/>
    <property type="evidence" value="ECO:0007669"/>
    <property type="project" value="TreeGrafter"/>
</dbReference>
<dbReference type="CDD" id="cd06257">
    <property type="entry name" value="DnaJ"/>
    <property type="match status" value="1"/>
</dbReference>
<dbReference type="eggNOG" id="KOG0550">
    <property type="taxonomic scope" value="Eukaryota"/>
</dbReference>
<dbReference type="OrthoDB" id="442087at2759"/>
<dbReference type="EMBL" id="KI925461">
    <property type="protein sequence ID" value="ETW78987.1"/>
    <property type="molecule type" value="Genomic_DNA"/>
</dbReference>
<dbReference type="InterPro" id="IPR036869">
    <property type="entry name" value="J_dom_sf"/>
</dbReference>
<evidence type="ECO:0000313" key="4">
    <source>
        <dbReference type="Proteomes" id="UP000030671"/>
    </source>
</evidence>
<dbReference type="GeneID" id="20667198"/>
<accession>W4JZK9</accession>
<dbReference type="PROSITE" id="PS00636">
    <property type="entry name" value="DNAJ_1"/>
    <property type="match status" value="1"/>
</dbReference>
<dbReference type="KEGG" id="hir:HETIRDRAFT_147367"/>
<name>W4JZK9_HETIT</name>
<dbReference type="SMART" id="SM00271">
    <property type="entry name" value="DnaJ"/>
    <property type="match status" value="1"/>
</dbReference>
<dbReference type="InParanoid" id="W4JZK9"/>
<evidence type="ECO:0000256" key="1">
    <source>
        <dbReference type="SAM" id="MobiDB-lite"/>
    </source>
</evidence>
<dbReference type="GO" id="GO:0005634">
    <property type="term" value="C:nucleus"/>
    <property type="evidence" value="ECO:0007669"/>
    <property type="project" value="TreeGrafter"/>
</dbReference>
<dbReference type="Proteomes" id="UP000030671">
    <property type="component" value="Unassembled WGS sequence"/>
</dbReference>
<feature type="domain" description="J" evidence="2">
    <location>
        <begin position="7"/>
        <end position="78"/>
    </location>
</feature>
<evidence type="ECO:0000313" key="3">
    <source>
        <dbReference type="EMBL" id="ETW78987.1"/>
    </source>
</evidence>
<dbReference type="GO" id="GO:0051082">
    <property type="term" value="F:unfolded protein binding"/>
    <property type="evidence" value="ECO:0007669"/>
    <property type="project" value="TreeGrafter"/>
</dbReference>
<dbReference type="GO" id="GO:0044183">
    <property type="term" value="F:protein folding chaperone"/>
    <property type="evidence" value="ECO:0007669"/>
    <property type="project" value="TreeGrafter"/>
</dbReference>
<keyword evidence="4" id="KW-1185">Reference proteome</keyword>
<dbReference type="InterPro" id="IPR001623">
    <property type="entry name" value="DnaJ_domain"/>
</dbReference>
<dbReference type="RefSeq" id="XP_009549265.1">
    <property type="nucleotide sequence ID" value="XM_009550970.1"/>
</dbReference>